<dbReference type="EMBL" id="VCAZ01000002">
    <property type="protein sequence ID" value="TSK14617.1"/>
    <property type="molecule type" value="Genomic_DNA"/>
</dbReference>
<evidence type="ECO:0000256" key="2">
    <source>
        <dbReference type="ARBA" id="ARBA00012368"/>
    </source>
</evidence>
<keyword evidence="6" id="KW-0106">Calcium</keyword>
<dbReference type="InterPro" id="IPR001192">
    <property type="entry name" value="PI-PLC_fam"/>
</dbReference>
<dbReference type="GO" id="GO:0046872">
    <property type="term" value="F:metal ion binding"/>
    <property type="evidence" value="ECO:0007669"/>
    <property type="project" value="UniProtKB-KW"/>
</dbReference>
<dbReference type="Proteomes" id="UP000319801">
    <property type="component" value="Unassembled WGS sequence"/>
</dbReference>
<gene>
    <name evidence="12" type="ORF">Baya_0600</name>
</gene>
<keyword evidence="8" id="KW-0443">Lipid metabolism</keyword>
<keyword evidence="9" id="KW-0807">Transducer</keyword>
<proteinExistence type="predicted"/>
<dbReference type="PANTHER" id="PTHR10336:SF153">
    <property type="entry name" value="PHOSPHOINOSITIDE PHOSPHOLIPASE C"/>
    <property type="match status" value="1"/>
</dbReference>
<dbReference type="InterPro" id="IPR011993">
    <property type="entry name" value="PH-like_dom_sf"/>
</dbReference>
<keyword evidence="7" id="KW-0442">Lipid degradation</keyword>
<evidence type="ECO:0000256" key="4">
    <source>
        <dbReference type="ARBA" id="ARBA00022737"/>
    </source>
</evidence>
<evidence type="ECO:0000256" key="7">
    <source>
        <dbReference type="ARBA" id="ARBA00022963"/>
    </source>
</evidence>
<comment type="catalytic activity">
    <reaction evidence="10">
        <text>a 1,2-diacyl-sn-glycero-3-phospho-(1D-myo-inositol-4,5-bisphosphate) + H2O = 1D-myo-inositol 1,4,5-trisphosphate + a 1,2-diacyl-sn-glycerol + H(+)</text>
        <dbReference type="Rhea" id="RHEA:33179"/>
        <dbReference type="ChEBI" id="CHEBI:15377"/>
        <dbReference type="ChEBI" id="CHEBI:15378"/>
        <dbReference type="ChEBI" id="CHEBI:17815"/>
        <dbReference type="ChEBI" id="CHEBI:58456"/>
        <dbReference type="ChEBI" id="CHEBI:203600"/>
        <dbReference type="EC" id="3.1.4.11"/>
    </reaction>
    <physiologicalReaction direction="left-to-right" evidence="10">
        <dbReference type="Rhea" id="RHEA:33180"/>
    </physiologicalReaction>
</comment>
<keyword evidence="3" id="KW-0479">Metal-binding</keyword>
<name>A0A556TIQ0_BAGYA</name>
<evidence type="ECO:0000256" key="8">
    <source>
        <dbReference type="ARBA" id="ARBA00023098"/>
    </source>
</evidence>
<dbReference type="AlphaFoldDB" id="A0A556TIQ0"/>
<dbReference type="GO" id="GO:0005886">
    <property type="term" value="C:plasma membrane"/>
    <property type="evidence" value="ECO:0007669"/>
    <property type="project" value="TreeGrafter"/>
</dbReference>
<comment type="caution">
    <text evidence="12">The sequence shown here is derived from an EMBL/GenBank/DDBJ whole genome shotgun (WGS) entry which is preliminary data.</text>
</comment>
<comment type="cofactor">
    <cofactor evidence="1">
        <name>Ca(2+)</name>
        <dbReference type="ChEBI" id="CHEBI:29108"/>
    </cofactor>
</comment>
<dbReference type="OrthoDB" id="269822at2759"/>
<evidence type="ECO:0000256" key="3">
    <source>
        <dbReference type="ARBA" id="ARBA00022723"/>
    </source>
</evidence>
<protein>
    <recommendedName>
        <fullName evidence="2">phosphoinositide phospholipase C</fullName>
        <ecNumber evidence="2">3.1.4.11</ecNumber>
    </recommendedName>
</protein>
<evidence type="ECO:0000313" key="13">
    <source>
        <dbReference type="Proteomes" id="UP000319801"/>
    </source>
</evidence>
<dbReference type="GO" id="GO:0016042">
    <property type="term" value="P:lipid catabolic process"/>
    <property type="evidence" value="ECO:0007669"/>
    <property type="project" value="UniProtKB-KW"/>
</dbReference>
<organism evidence="12 13">
    <name type="scientific">Bagarius yarrelli</name>
    <name type="common">Goonch</name>
    <name type="synonym">Bagrus yarrelli</name>
    <dbReference type="NCBI Taxonomy" id="175774"/>
    <lineage>
        <taxon>Eukaryota</taxon>
        <taxon>Metazoa</taxon>
        <taxon>Chordata</taxon>
        <taxon>Craniata</taxon>
        <taxon>Vertebrata</taxon>
        <taxon>Euteleostomi</taxon>
        <taxon>Actinopterygii</taxon>
        <taxon>Neopterygii</taxon>
        <taxon>Teleostei</taxon>
        <taxon>Ostariophysi</taxon>
        <taxon>Siluriformes</taxon>
        <taxon>Sisoridae</taxon>
        <taxon>Sisorinae</taxon>
        <taxon>Bagarius</taxon>
    </lineage>
</organism>
<dbReference type="SUPFAM" id="SSF50729">
    <property type="entry name" value="PH domain-like"/>
    <property type="match status" value="1"/>
</dbReference>
<dbReference type="FunFam" id="2.30.29.30:FF:000088">
    <property type="entry name" value="Phosphoinositide phospholipase C"/>
    <property type="match status" value="1"/>
</dbReference>
<dbReference type="EC" id="3.1.4.11" evidence="2"/>
<sequence>MLGNGDKAKAVHGNGAAKPEAEQPLRNLGVQDDGDVQAMLQGSTMLKLRSPRWQRKRILKLQDDGVTVHCESNGTFSKTKTFSVMEVECVREGCLSESLRKLAGSVQEGQCLTIVFKGGRKSLDLQCESIEEAQHWARGICTLQDRINNMSHTEKLDQYPLTVFNWPDQQIV</sequence>
<keyword evidence="5" id="KW-0378">Hydrolase</keyword>
<dbReference type="GO" id="GO:0035556">
    <property type="term" value="P:intracellular signal transduction"/>
    <property type="evidence" value="ECO:0007669"/>
    <property type="project" value="InterPro"/>
</dbReference>
<evidence type="ECO:0000256" key="9">
    <source>
        <dbReference type="ARBA" id="ARBA00023224"/>
    </source>
</evidence>
<evidence type="ECO:0000256" key="10">
    <source>
        <dbReference type="ARBA" id="ARBA00023674"/>
    </source>
</evidence>
<evidence type="ECO:0000256" key="11">
    <source>
        <dbReference type="SAM" id="MobiDB-lite"/>
    </source>
</evidence>
<evidence type="ECO:0000256" key="5">
    <source>
        <dbReference type="ARBA" id="ARBA00022801"/>
    </source>
</evidence>
<accession>A0A556TIQ0</accession>
<keyword evidence="13" id="KW-1185">Reference proteome</keyword>
<keyword evidence="4" id="KW-0677">Repeat</keyword>
<dbReference type="GO" id="GO:0004435">
    <property type="term" value="F:phosphatidylinositol-4,5-bisphosphate phospholipase C activity"/>
    <property type="evidence" value="ECO:0007669"/>
    <property type="project" value="UniProtKB-EC"/>
</dbReference>
<feature type="region of interest" description="Disordered" evidence="11">
    <location>
        <begin position="1"/>
        <end position="26"/>
    </location>
</feature>
<reference evidence="12 13" key="1">
    <citation type="journal article" date="2019" name="Genome Biol. Evol.">
        <title>Whole-Genome Sequencing of the Giant Devil Catfish, Bagarius yarrelli.</title>
        <authorList>
            <person name="Jiang W."/>
            <person name="Lv Y."/>
            <person name="Cheng L."/>
            <person name="Yang K."/>
            <person name="Chao B."/>
            <person name="Wang X."/>
            <person name="Li Y."/>
            <person name="Pan X."/>
            <person name="You X."/>
            <person name="Zhang Y."/>
            <person name="Yang J."/>
            <person name="Li J."/>
            <person name="Zhang X."/>
            <person name="Liu S."/>
            <person name="Sun C."/>
            <person name="Yang J."/>
            <person name="Shi Q."/>
        </authorList>
    </citation>
    <scope>NUCLEOTIDE SEQUENCE [LARGE SCALE GENOMIC DNA]</scope>
    <source>
        <strain evidence="12">JWS20170419001</strain>
        <tissue evidence="12">Muscle</tissue>
    </source>
</reference>
<dbReference type="PANTHER" id="PTHR10336">
    <property type="entry name" value="PHOSPHOINOSITIDE-SPECIFIC PHOSPHOLIPASE C FAMILY PROTEIN"/>
    <property type="match status" value="1"/>
</dbReference>
<evidence type="ECO:0000256" key="1">
    <source>
        <dbReference type="ARBA" id="ARBA00001913"/>
    </source>
</evidence>
<evidence type="ECO:0000256" key="6">
    <source>
        <dbReference type="ARBA" id="ARBA00022837"/>
    </source>
</evidence>
<evidence type="ECO:0000313" key="12">
    <source>
        <dbReference type="EMBL" id="TSK14617.1"/>
    </source>
</evidence>
<dbReference type="Gene3D" id="2.30.29.30">
    <property type="entry name" value="Pleckstrin-homology domain (PH domain)/Phosphotyrosine-binding domain (PTB)"/>
    <property type="match status" value="1"/>
</dbReference>